<feature type="domain" description="RDRP core" evidence="3">
    <location>
        <begin position="466"/>
        <end position="1043"/>
    </location>
</feature>
<dbReference type="GO" id="GO:0003968">
    <property type="term" value="F:RNA-directed RNA polymerase activity"/>
    <property type="evidence" value="ECO:0007669"/>
    <property type="project" value="UniProtKB-KW"/>
</dbReference>
<gene>
    <name evidence="4" type="ORF">EJ04DRAFT_423242</name>
</gene>
<proteinExistence type="inferred from homology"/>
<organism evidence="4 5">
    <name type="scientific">Polyplosphaeria fusca</name>
    <dbReference type="NCBI Taxonomy" id="682080"/>
    <lineage>
        <taxon>Eukaryota</taxon>
        <taxon>Fungi</taxon>
        <taxon>Dikarya</taxon>
        <taxon>Ascomycota</taxon>
        <taxon>Pezizomycotina</taxon>
        <taxon>Dothideomycetes</taxon>
        <taxon>Pleosporomycetidae</taxon>
        <taxon>Pleosporales</taxon>
        <taxon>Tetraplosphaeriaceae</taxon>
        <taxon>Polyplosphaeria</taxon>
    </lineage>
</organism>
<dbReference type="Pfam" id="PF05183">
    <property type="entry name" value="RdRP"/>
    <property type="match status" value="1"/>
</dbReference>
<comment type="caution">
    <text evidence="4">The sequence shown here is derived from an EMBL/GenBank/DDBJ whole genome shotgun (WGS) entry which is preliminary data.</text>
</comment>
<dbReference type="EC" id="2.7.7.48" evidence="1"/>
<comment type="catalytic activity">
    <reaction evidence="1">
        <text>RNA(n) + a ribonucleoside 5'-triphosphate = RNA(n+1) + diphosphate</text>
        <dbReference type="Rhea" id="RHEA:21248"/>
        <dbReference type="Rhea" id="RHEA-COMP:14527"/>
        <dbReference type="Rhea" id="RHEA-COMP:17342"/>
        <dbReference type="ChEBI" id="CHEBI:33019"/>
        <dbReference type="ChEBI" id="CHEBI:61557"/>
        <dbReference type="ChEBI" id="CHEBI:140395"/>
        <dbReference type="EC" id="2.7.7.48"/>
    </reaction>
</comment>
<evidence type="ECO:0000256" key="2">
    <source>
        <dbReference type="SAM" id="MobiDB-lite"/>
    </source>
</evidence>
<feature type="compositionally biased region" description="Polar residues" evidence="2">
    <location>
        <begin position="1277"/>
        <end position="1299"/>
    </location>
</feature>
<feature type="compositionally biased region" description="Acidic residues" evidence="2">
    <location>
        <begin position="1316"/>
        <end position="1332"/>
    </location>
</feature>
<accession>A0A9P4RD97</accession>
<dbReference type="InterPro" id="IPR057596">
    <property type="entry name" value="RDRP_core"/>
</dbReference>
<dbReference type="GO" id="GO:0031380">
    <property type="term" value="C:nuclear RNA-directed RNA polymerase complex"/>
    <property type="evidence" value="ECO:0007669"/>
    <property type="project" value="TreeGrafter"/>
</dbReference>
<evidence type="ECO:0000259" key="3">
    <source>
        <dbReference type="Pfam" id="PF05183"/>
    </source>
</evidence>
<dbReference type="Proteomes" id="UP000799444">
    <property type="component" value="Unassembled WGS sequence"/>
</dbReference>
<comment type="similarity">
    <text evidence="1">Belongs to the RdRP family.</text>
</comment>
<dbReference type="GO" id="GO:0030422">
    <property type="term" value="P:siRNA processing"/>
    <property type="evidence" value="ECO:0007669"/>
    <property type="project" value="TreeGrafter"/>
</dbReference>
<sequence length="1349" mass="152254">MAGRPRPRGPTAWEGQRPSSTHSFSRRTHTHSSYDTSSGDGNTPRIETILPKNGGSWPYNQELKLKLSGIPRNSGIKDIYSSLARFGEIMRIDMKFESKYSTAWVIFQTPLHRSLQTNDKLFINNVQVKAERAEHNIPTVPSTVNPRKHYPQFNIISANSIDFGVRVADSTMMIMKTVIGRDKIKFALNMRRKDLQITFPLGVDDKEHKYRFVLPISLLEHIYEVDPISNGQRAFVIPFGSPPECSKQAEDISETCNMPGRIWNEWMAWSRQTDIAGQKSPTLTRLGPVMHRHDHAIIDIGKWTVYRITFAATKLGGQQFQAFTDALADHGVVISKRKNFTFEDACSDPLPGLLQDELSSTHPHLTPASHSSFNELSTATISLDFPVRHQLEVCLSYGYLISYKITLDFLQRLASMRTDEAVYVLERVAERQKICYDPMTIFDVRVKGQLVKKIPAYCVLSRSVHITPTMMHVNTPILETSNRIVRKYEADADRFLRVKFSDEKTIGRISNQEGGRSDEAFNRVKQAMKKGIVVCGRYYQFLAYGNSQFRENGAYFYAPTASVSAEQIRERMGNFEHIKTVAKYGARHGQCFSSTRIIDRSPVNIVEIPDIRRNGFTFTDGVGKISEFLAKMAAASLGLNFEDPPSLFQFRLAGCKGVLALDPEAKGRNVYIRPSQYKFAVEHSGLEIIRTSALAMACFNRQLIVVLSSLGVPDSIFLQKAQEMVSYLEQATVNHDVALERLLRNIDFNQMTLTMAAMVLDGFMKTREPFMMSLLHLWRAFHIKALKEKARIIIEQGAFVLGCVDETATLQGHYDEPQSRPNATREEKLATLPEIFLKISDLDRKGTYKVIQGICVIARNPSLHPGDLRVVRAVDVPALHHLKNVLVLPQTGDRDLANMCSGGDLDGDDYLVMWDQDFIPGSINEVPMDFTPPDPSQEQADTITTDDIAEFFVAYMKNDSLARIALAHLAQADYNAEGVMDDKCLELARLHSLAVDYPKSGIPAIMDRSLQPRKWPHFMPNKHRTKDQMYESKKILGQLYDQVELVNFKPQYENTFDKRILDAFKLDDSILDKASVIKVRYDSAIKQLMAKHDIGTEFEVWSVFALQHNQEMRDYSFAEEFGKTVSAVKHQFRGVCRDAAGATDPTDFVTLAPFVAAMYTVTAREMEQALEECRSTKMVGGKEVPARSMDPENMPMMSFPWLFVSELGRIATGNNVGRPSATIQHSTTFKKSKKRAVHDLEPSIGDIVTKEGTTHFGELLILDFEPIEKKAEEEPSNGLTTSRTETASSLPSSICSTAGSEKEPLRMPDEVKHNADDDEDEDEEEGEEEVIIEFEPKKSSAMDRLKRLL</sequence>
<dbReference type="PANTHER" id="PTHR23079:SF55">
    <property type="entry name" value="RNA-DIRECTED RNA POLYMERASE"/>
    <property type="match status" value="1"/>
</dbReference>
<name>A0A9P4RD97_9PLEO</name>
<keyword evidence="1" id="KW-0808">Transferase</keyword>
<feature type="region of interest" description="Disordered" evidence="2">
    <location>
        <begin position="1"/>
        <end position="46"/>
    </location>
</feature>
<reference evidence="4" key="1">
    <citation type="journal article" date="2020" name="Stud. Mycol.">
        <title>101 Dothideomycetes genomes: a test case for predicting lifestyles and emergence of pathogens.</title>
        <authorList>
            <person name="Haridas S."/>
            <person name="Albert R."/>
            <person name="Binder M."/>
            <person name="Bloem J."/>
            <person name="Labutti K."/>
            <person name="Salamov A."/>
            <person name="Andreopoulos B."/>
            <person name="Baker S."/>
            <person name="Barry K."/>
            <person name="Bills G."/>
            <person name="Bluhm B."/>
            <person name="Cannon C."/>
            <person name="Castanera R."/>
            <person name="Culley D."/>
            <person name="Daum C."/>
            <person name="Ezra D."/>
            <person name="Gonzalez J."/>
            <person name="Henrissat B."/>
            <person name="Kuo A."/>
            <person name="Liang C."/>
            <person name="Lipzen A."/>
            <person name="Lutzoni F."/>
            <person name="Magnuson J."/>
            <person name="Mondo S."/>
            <person name="Nolan M."/>
            <person name="Ohm R."/>
            <person name="Pangilinan J."/>
            <person name="Park H.-J."/>
            <person name="Ramirez L."/>
            <person name="Alfaro M."/>
            <person name="Sun H."/>
            <person name="Tritt A."/>
            <person name="Yoshinaga Y."/>
            <person name="Zwiers L.-H."/>
            <person name="Turgeon B."/>
            <person name="Goodwin S."/>
            <person name="Spatafora J."/>
            <person name="Crous P."/>
            <person name="Grigoriev I."/>
        </authorList>
    </citation>
    <scope>NUCLEOTIDE SEQUENCE</scope>
    <source>
        <strain evidence="4">CBS 125425</strain>
    </source>
</reference>
<evidence type="ECO:0000313" key="5">
    <source>
        <dbReference type="Proteomes" id="UP000799444"/>
    </source>
</evidence>
<protein>
    <recommendedName>
        <fullName evidence="1">RNA-dependent RNA polymerase</fullName>
        <ecNumber evidence="1">2.7.7.48</ecNumber>
    </recommendedName>
</protein>
<dbReference type="OrthoDB" id="6513042at2759"/>
<dbReference type="EMBL" id="ML996097">
    <property type="protein sequence ID" value="KAF2741259.1"/>
    <property type="molecule type" value="Genomic_DNA"/>
</dbReference>
<dbReference type="InterPro" id="IPR007855">
    <property type="entry name" value="RDRP"/>
</dbReference>
<feature type="region of interest" description="Disordered" evidence="2">
    <location>
        <begin position="1271"/>
        <end position="1337"/>
    </location>
</feature>
<dbReference type="GO" id="GO:0003723">
    <property type="term" value="F:RNA binding"/>
    <property type="evidence" value="ECO:0007669"/>
    <property type="project" value="UniProtKB-KW"/>
</dbReference>
<evidence type="ECO:0000256" key="1">
    <source>
        <dbReference type="RuleBase" id="RU363098"/>
    </source>
</evidence>
<keyword evidence="1" id="KW-0696">RNA-directed RNA polymerase</keyword>
<keyword evidence="1" id="KW-0694">RNA-binding</keyword>
<dbReference type="PANTHER" id="PTHR23079">
    <property type="entry name" value="RNA-DEPENDENT RNA POLYMERASE"/>
    <property type="match status" value="1"/>
</dbReference>
<keyword evidence="5" id="KW-1185">Reference proteome</keyword>
<keyword evidence="1" id="KW-0548">Nucleotidyltransferase</keyword>
<feature type="compositionally biased region" description="Basic and acidic residues" evidence="2">
    <location>
        <begin position="1300"/>
        <end position="1315"/>
    </location>
</feature>
<evidence type="ECO:0000313" key="4">
    <source>
        <dbReference type="EMBL" id="KAF2741259.1"/>
    </source>
</evidence>